<protein>
    <recommendedName>
        <fullName evidence="4">Peptide-N-glycosidase F C-terminal domain-containing protein</fullName>
    </recommendedName>
</protein>
<proteinExistence type="predicted"/>
<organism evidence="2 3">
    <name type="scientific">Niabella ginsengisoli</name>
    <dbReference type="NCBI Taxonomy" id="522298"/>
    <lineage>
        <taxon>Bacteria</taxon>
        <taxon>Pseudomonadati</taxon>
        <taxon>Bacteroidota</taxon>
        <taxon>Chitinophagia</taxon>
        <taxon>Chitinophagales</taxon>
        <taxon>Chitinophagaceae</taxon>
        <taxon>Niabella</taxon>
    </lineage>
</organism>
<comment type="caution">
    <text evidence="2">The sequence shown here is derived from an EMBL/GenBank/DDBJ whole genome shotgun (WGS) entry which is preliminary data.</text>
</comment>
<evidence type="ECO:0000313" key="2">
    <source>
        <dbReference type="EMBL" id="MCH5600322.1"/>
    </source>
</evidence>
<reference evidence="2 3" key="1">
    <citation type="submission" date="2022-02" db="EMBL/GenBank/DDBJ databases">
        <authorList>
            <person name="Min J."/>
        </authorList>
    </citation>
    <scope>NUCLEOTIDE SEQUENCE [LARGE SCALE GENOMIC DNA]</scope>
    <source>
        <strain evidence="2 3">GR10-1</strain>
    </source>
</reference>
<dbReference type="Gene3D" id="2.60.120.230">
    <property type="match status" value="1"/>
</dbReference>
<accession>A0ABS9SPM4</accession>
<dbReference type="SUPFAM" id="SSF49742">
    <property type="entry name" value="PHM/PNGase F"/>
    <property type="match status" value="1"/>
</dbReference>
<name>A0ABS9SPM4_9BACT</name>
<sequence length="410" mass="46918">MIFFNNELIDTRPMWRECGDNPLYPQAGTWIYDRANWCPGYLQIPDEYYFPLQQSNSIDVNMESYRVSKTQAAENITAYIIQYKKVAAAHDVTITDIKRPTDKLTHGRENPAVFKPSVVIENSGFKKLTSVKIKYGTAGFKQKTYQWKGDLSYGMQAEIELPGIIDAVSGENYFTVSLTQPNNKKDAYEMDNTMSSRFTAAPLHSQDLVFVLKTNNQPEYNSYTITDINDQIIFQRVFDSTMKNKIFKDTVLLPGGAYNLLVKDSANDGLEFWANRRGGSGYMRIEDAKGNLVKQFTADFGSYINYNFNTVEDSAQWAELNKEVAVNLYPTSTSGETTLDYFSSKAKDVTVQIITDEGAILVEEHHYKNLKEGVFSYDMSYRSAQRYYIKVFVDGKLQFNKRLRVVEARK</sequence>
<dbReference type="Proteomes" id="UP001202248">
    <property type="component" value="Unassembled WGS sequence"/>
</dbReference>
<evidence type="ECO:0000256" key="1">
    <source>
        <dbReference type="ARBA" id="ARBA00023157"/>
    </source>
</evidence>
<evidence type="ECO:0008006" key="4">
    <source>
        <dbReference type="Google" id="ProtNLM"/>
    </source>
</evidence>
<dbReference type="RefSeq" id="WP_240832377.1">
    <property type="nucleotide sequence ID" value="NZ_JAKWBL010000004.1"/>
</dbReference>
<dbReference type="InterPro" id="IPR014784">
    <property type="entry name" value="Cu2_ascorb_mOase-like_C"/>
</dbReference>
<keyword evidence="3" id="KW-1185">Reference proteome</keyword>
<evidence type="ECO:0000313" key="3">
    <source>
        <dbReference type="Proteomes" id="UP001202248"/>
    </source>
</evidence>
<keyword evidence="1" id="KW-1015">Disulfide bond</keyword>
<gene>
    <name evidence="2" type="ORF">MKP09_21590</name>
</gene>
<dbReference type="EMBL" id="JAKWBL010000004">
    <property type="protein sequence ID" value="MCH5600322.1"/>
    <property type="molecule type" value="Genomic_DNA"/>
</dbReference>
<dbReference type="InterPro" id="IPR008977">
    <property type="entry name" value="PHM/PNGase_F_dom_sf"/>
</dbReference>